<keyword evidence="2" id="KW-0178">Competence</keyword>
<dbReference type="AlphaFoldDB" id="A0A1H9TVA5"/>
<evidence type="ECO:0000256" key="1">
    <source>
        <dbReference type="ARBA" id="ARBA00004241"/>
    </source>
</evidence>
<organism evidence="4 5">
    <name type="scientific">Salisediminibacterium halotolerans</name>
    <dbReference type="NCBI Taxonomy" id="517425"/>
    <lineage>
        <taxon>Bacteria</taxon>
        <taxon>Bacillati</taxon>
        <taxon>Bacillota</taxon>
        <taxon>Bacilli</taxon>
        <taxon>Bacillales</taxon>
        <taxon>Bacillaceae</taxon>
        <taxon>Salisediminibacterium</taxon>
    </lineage>
</organism>
<dbReference type="NCBIfam" id="TIGR02532">
    <property type="entry name" value="IV_pilin_GFxxxE"/>
    <property type="match status" value="1"/>
</dbReference>
<name>A0A1H9TVA5_9BACI</name>
<evidence type="ECO:0000313" key="5">
    <source>
        <dbReference type="Proteomes" id="UP000199318"/>
    </source>
</evidence>
<keyword evidence="3" id="KW-1133">Transmembrane helix</keyword>
<evidence type="ECO:0000256" key="2">
    <source>
        <dbReference type="ARBA" id="ARBA00023287"/>
    </source>
</evidence>
<feature type="transmembrane region" description="Helical" evidence="3">
    <location>
        <begin position="12"/>
        <end position="35"/>
    </location>
</feature>
<keyword evidence="5" id="KW-1185">Reference proteome</keyword>
<evidence type="ECO:0000313" key="4">
    <source>
        <dbReference type="EMBL" id="SES00884.1"/>
    </source>
</evidence>
<comment type="caution">
    <text evidence="4">The sequence shown here is derived from an EMBL/GenBank/DDBJ whole genome shotgun (WGS) entry which is preliminary data.</text>
</comment>
<gene>
    <name evidence="4" type="ORF">SAMN05444126_11143</name>
</gene>
<dbReference type="GO" id="GO:0030420">
    <property type="term" value="P:establishment of competence for transformation"/>
    <property type="evidence" value="ECO:0007669"/>
    <property type="project" value="UniProtKB-KW"/>
</dbReference>
<keyword evidence="3" id="KW-0812">Transmembrane</keyword>
<dbReference type="RefSeq" id="WP_177169677.1">
    <property type="nucleotide sequence ID" value="NZ_FOGV01000011.1"/>
</dbReference>
<protein>
    <submittedName>
        <fullName evidence="4">Prepilin-type N-terminal cleavage/methylation domain-containing protein</fullName>
    </submittedName>
</protein>
<accession>A0A1H9TVA5</accession>
<dbReference type="Proteomes" id="UP000199318">
    <property type="component" value="Unassembled WGS sequence"/>
</dbReference>
<sequence>MQKKNAKKCRNQNGFTLIEILAALVILSIVSLVFFQTLGQTLFSSEEVSHRQTAIHLSESILNQTGENREQLPPISLGERETWLSPEDGLPGLDVQVEGEDRYVVRNGERFDLEVVLDRTDERHEEGLVTVIARVVHEEENRSAENVRLVRLTEEGEGA</sequence>
<dbReference type="EMBL" id="FOGV01000011">
    <property type="protein sequence ID" value="SES00884.1"/>
    <property type="molecule type" value="Genomic_DNA"/>
</dbReference>
<reference evidence="5" key="1">
    <citation type="submission" date="2016-10" db="EMBL/GenBank/DDBJ databases">
        <authorList>
            <person name="de Groot N.N."/>
        </authorList>
    </citation>
    <scope>NUCLEOTIDE SEQUENCE [LARGE SCALE GENOMIC DNA]</scope>
    <source>
        <strain evidence="5">10nlg</strain>
    </source>
</reference>
<evidence type="ECO:0000256" key="3">
    <source>
        <dbReference type="SAM" id="Phobius"/>
    </source>
</evidence>
<proteinExistence type="predicted"/>
<dbReference type="Pfam" id="PF07963">
    <property type="entry name" value="N_methyl"/>
    <property type="match status" value="1"/>
</dbReference>
<dbReference type="GO" id="GO:0009986">
    <property type="term" value="C:cell surface"/>
    <property type="evidence" value="ECO:0007669"/>
    <property type="project" value="UniProtKB-SubCell"/>
</dbReference>
<comment type="subcellular location">
    <subcellularLocation>
        <location evidence="1">Cell surface</location>
    </subcellularLocation>
</comment>
<dbReference type="STRING" id="1464123.SAMN05444126_11143"/>
<dbReference type="InterPro" id="IPR012902">
    <property type="entry name" value="N_methyl_site"/>
</dbReference>
<keyword evidence="3" id="KW-0472">Membrane</keyword>